<evidence type="ECO:0000256" key="1">
    <source>
        <dbReference type="ARBA" id="ARBA00008984"/>
    </source>
</evidence>
<dbReference type="Proteomes" id="UP000644699">
    <property type="component" value="Unassembled WGS sequence"/>
</dbReference>
<dbReference type="CDD" id="cd00291">
    <property type="entry name" value="SirA_YedF_YeeD"/>
    <property type="match status" value="1"/>
</dbReference>
<dbReference type="SUPFAM" id="SSF64307">
    <property type="entry name" value="SirA-like"/>
    <property type="match status" value="1"/>
</dbReference>
<gene>
    <name evidence="3" type="ORF">GCM10011390_36500</name>
</gene>
<dbReference type="AlphaFoldDB" id="A0A917E8M5"/>
<dbReference type="EMBL" id="BMIQ01000006">
    <property type="protein sequence ID" value="GGE14030.1"/>
    <property type="molecule type" value="Genomic_DNA"/>
</dbReference>
<dbReference type="Pfam" id="PF01206">
    <property type="entry name" value="TusA"/>
    <property type="match status" value="1"/>
</dbReference>
<keyword evidence="4" id="KW-1185">Reference proteome</keyword>
<evidence type="ECO:0000259" key="2">
    <source>
        <dbReference type="PROSITE" id="PS01148"/>
    </source>
</evidence>
<accession>A0A917E8M5</accession>
<sequence length="80" mass="8637">MTKAEDGAAMLDLRGLRCPLPVLRTEKALKAAPAGTTLVVLADDPLAGLDIPHLCREKGYELLAAEARDSHRRFTLRKGA</sequence>
<reference evidence="3" key="1">
    <citation type="journal article" date="2014" name="Int. J. Syst. Evol. Microbiol.">
        <title>Complete genome sequence of Corynebacterium casei LMG S-19264T (=DSM 44701T), isolated from a smear-ripened cheese.</title>
        <authorList>
            <consortium name="US DOE Joint Genome Institute (JGI-PGF)"/>
            <person name="Walter F."/>
            <person name="Albersmeier A."/>
            <person name="Kalinowski J."/>
            <person name="Ruckert C."/>
        </authorList>
    </citation>
    <scope>NUCLEOTIDE SEQUENCE</scope>
    <source>
        <strain evidence="3">CGMCC 1.15367</strain>
    </source>
</reference>
<evidence type="ECO:0000313" key="4">
    <source>
        <dbReference type="Proteomes" id="UP000644699"/>
    </source>
</evidence>
<name>A0A917E8M5_9HYPH</name>
<dbReference type="RefSeq" id="WP_188911043.1">
    <property type="nucleotide sequence ID" value="NZ_BMIQ01000006.1"/>
</dbReference>
<comment type="similarity">
    <text evidence="1">Belongs to the sulfur carrier protein TusA family.</text>
</comment>
<dbReference type="InterPro" id="IPR001455">
    <property type="entry name" value="TusA-like"/>
</dbReference>
<protein>
    <submittedName>
        <fullName evidence="3">Transcriptional regulator</fullName>
    </submittedName>
</protein>
<evidence type="ECO:0000313" key="3">
    <source>
        <dbReference type="EMBL" id="GGE14030.1"/>
    </source>
</evidence>
<proteinExistence type="inferred from homology"/>
<dbReference type="InterPro" id="IPR036868">
    <property type="entry name" value="TusA-like_sf"/>
</dbReference>
<organism evidence="3 4">
    <name type="scientific">Aureimonas endophytica</name>
    <dbReference type="NCBI Taxonomy" id="2027858"/>
    <lineage>
        <taxon>Bacteria</taxon>
        <taxon>Pseudomonadati</taxon>
        <taxon>Pseudomonadota</taxon>
        <taxon>Alphaproteobacteria</taxon>
        <taxon>Hyphomicrobiales</taxon>
        <taxon>Aurantimonadaceae</taxon>
        <taxon>Aureimonas</taxon>
    </lineage>
</organism>
<dbReference type="PANTHER" id="PTHR33279">
    <property type="entry name" value="SULFUR CARRIER PROTEIN YEDF-RELATED"/>
    <property type="match status" value="1"/>
</dbReference>
<dbReference type="Gene3D" id="3.30.110.40">
    <property type="entry name" value="TusA-like domain"/>
    <property type="match status" value="1"/>
</dbReference>
<dbReference type="PROSITE" id="PS01148">
    <property type="entry name" value="UPF0033"/>
    <property type="match status" value="1"/>
</dbReference>
<reference evidence="3" key="2">
    <citation type="submission" date="2020-09" db="EMBL/GenBank/DDBJ databases">
        <authorList>
            <person name="Sun Q."/>
            <person name="Zhou Y."/>
        </authorList>
    </citation>
    <scope>NUCLEOTIDE SEQUENCE</scope>
    <source>
        <strain evidence="3">CGMCC 1.15367</strain>
    </source>
</reference>
<comment type="caution">
    <text evidence="3">The sequence shown here is derived from an EMBL/GenBank/DDBJ whole genome shotgun (WGS) entry which is preliminary data.</text>
</comment>
<dbReference type="PANTHER" id="PTHR33279:SF6">
    <property type="entry name" value="SULFUR CARRIER PROTEIN YEDF-RELATED"/>
    <property type="match status" value="1"/>
</dbReference>
<feature type="domain" description="UPF0033" evidence="2">
    <location>
        <begin position="11"/>
        <end position="35"/>
    </location>
</feature>